<evidence type="ECO:0000256" key="9">
    <source>
        <dbReference type="ARBA" id="ARBA00022989"/>
    </source>
</evidence>
<feature type="transmembrane region" description="Helical" evidence="14">
    <location>
        <begin position="36"/>
        <end position="55"/>
    </location>
</feature>
<dbReference type="InterPro" id="IPR005864">
    <property type="entry name" value="ATP_synth_F0_bsu_bac"/>
</dbReference>
<evidence type="ECO:0000256" key="13">
    <source>
        <dbReference type="ARBA" id="ARBA00025198"/>
    </source>
</evidence>
<dbReference type="HAMAP" id="MF_01398">
    <property type="entry name" value="ATP_synth_b_bprime"/>
    <property type="match status" value="1"/>
</dbReference>
<organism evidence="15">
    <name type="scientific">freshwater metagenome</name>
    <dbReference type="NCBI Taxonomy" id="449393"/>
    <lineage>
        <taxon>unclassified sequences</taxon>
        <taxon>metagenomes</taxon>
        <taxon>ecological metagenomes</taxon>
    </lineage>
</organism>
<dbReference type="EMBL" id="CAFBNJ010000039">
    <property type="protein sequence ID" value="CAB4952291.1"/>
    <property type="molecule type" value="Genomic_DNA"/>
</dbReference>
<dbReference type="GO" id="GO:0046961">
    <property type="term" value="F:proton-transporting ATPase activity, rotational mechanism"/>
    <property type="evidence" value="ECO:0007669"/>
    <property type="project" value="TreeGrafter"/>
</dbReference>
<keyword evidence="8" id="KW-0375">Hydrogen ion transport</keyword>
<evidence type="ECO:0000256" key="7">
    <source>
        <dbReference type="ARBA" id="ARBA00022692"/>
    </source>
</evidence>
<comment type="function">
    <text evidence="13">F(1)F(0) ATP synthase produces ATP from ADP in the presence of a proton or sodium gradient. F-type ATPases consist of two structural domains, F(1) containing the extramembraneous catalytic core and F(0) containing the membrane proton channel, linked together by a central stalk and a peripheral stalk. During catalysis, ATP synthesis in the catalytic domain of F(1) is coupled via a rotary mechanism of the central stalk subunits to proton translocation.</text>
</comment>
<evidence type="ECO:0000256" key="10">
    <source>
        <dbReference type="ARBA" id="ARBA00023065"/>
    </source>
</evidence>
<accession>A0A6J5ZVD9</accession>
<evidence type="ECO:0000313" key="18">
    <source>
        <dbReference type="EMBL" id="CAB4989378.1"/>
    </source>
</evidence>
<evidence type="ECO:0000256" key="2">
    <source>
        <dbReference type="ARBA" id="ARBA00004308"/>
    </source>
</evidence>
<keyword evidence="9 14" id="KW-1133">Transmembrane helix</keyword>
<evidence type="ECO:0000256" key="8">
    <source>
        <dbReference type="ARBA" id="ARBA00022781"/>
    </source>
</evidence>
<dbReference type="InterPro" id="IPR050059">
    <property type="entry name" value="ATP_synthase_B_chain"/>
</dbReference>
<proteinExistence type="inferred from homology"/>
<dbReference type="AlphaFoldDB" id="A0A6J5ZVD9"/>
<evidence type="ECO:0000313" key="15">
    <source>
        <dbReference type="EMBL" id="CAB4346684.1"/>
    </source>
</evidence>
<evidence type="ECO:0000256" key="14">
    <source>
        <dbReference type="SAM" id="Phobius"/>
    </source>
</evidence>
<keyword evidence="10" id="KW-0406">Ion transport</keyword>
<dbReference type="GO" id="GO:0015986">
    <property type="term" value="P:proton motive force-driven ATP synthesis"/>
    <property type="evidence" value="ECO:0007669"/>
    <property type="project" value="InterPro"/>
</dbReference>
<sequence>MLALVNVFAEAAATDVNQAVAEATAKNPILPVMNEMFWTLVFFAILWALMKFVLLPPVMRTFKERADKVRDDQQAAEAADTARVDRLEQYEAGLAGARSEAVKLIEQARAEGDAERRVQVGAAEADVASLRTEAAAEIAGAKERARGELTSSITDIAVGAAEAVVQKSIDRSAQVSVVEDYVAQAGKN</sequence>
<dbReference type="Pfam" id="PF00430">
    <property type="entry name" value="ATP-synt_B"/>
    <property type="match status" value="1"/>
</dbReference>
<gene>
    <name evidence="16" type="ORF">UFOPK2624_01032</name>
    <name evidence="15" type="ORF">UFOPK3331_01949</name>
    <name evidence="17" type="ORF">UFOPK3785_00912</name>
    <name evidence="18" type="ORF">UFOPK3927_01210</name>
</gene>
<dbReference type="EMBL" id="CAEZXY010000042">
    <property type="protein sequence ID" value="CAB4709626.1"/>
    <property type="molecule type" value="Genomic_DNA"/>
</dbReference>
<dbReference type="GO" id="GO:0045259">
    <property type="term" value="C:proton-transporting ATP synthase complex"/>
    <property type="evidence" value="ECO:0007669"/>
    <property type="project" value="UniProtKB-KW"/>
</dbReference>
<comment type="similarity">
    <text evidence="3">Belongs to the ATPase B chain family.</text>
</comment>
<reference evidence="15" key="1">
    <citation type="submission" date="2020-05" db="EMBL/GenBank/DDBJ databases">
        <authorList>
            <person name="Chiriac C."/>
            <person name="Salcher M."/>
            <person name="Ghai R."/>
            <person name="Kavagutti S V."/>
        </authorList>
    </citation>
    <scope>NUCLEOTIDE SEQUENCE</scope>
</reference>
<dbReference type="NCBIfam" id="TIGR01144">
    <property type="entry name" value="ATP_synt_b"/>
    <property type="match status" value="1"/>
</dbReference>
<evidence type="ECO:0000256" key="5">
    <source>
        <dbReference type="ARBA" id="ARBA00022475"/>
    </source>
</evidence>
<keyword evidence="5" id="KW-1003">Cell membrane</keyword>
<keyword evidence="6" id="KW-0138">CF(0)</keyword>
<dbReference type="InterPro" id="IPR002146">
    <property type="entry name" value="ATP_synth_b/b'su_bac/chlpt"/>
</dbReference>
<keyword evidence="4" id="KW-0813">Transport</keyword>
<keyword evidence="12" id="KW-0066">ATP synthesis</keyword>
<dbReference type="EMBL" id="CAFBOK010000141">
    <property type="protein sequence ID" value="CAB4989378.1"/>
    <property type="molecule type" value="Genomic_DNA"/>
</dbReference>
<evidence type="ECO:0000313" key="16">
    <source>
        <dbReference type="EMBL" id="CAB4709626.1"/>
    </source>
</evidence>
<comment type="subcellular location">
    <subcellularLocation>
        <location evidence="2">Endomembrane system</location>
    </subcellularLocation>
    <subcellularLocation>
        <location evidence="1">Membrane</location>
        <topology evidence="1">Single-pass membrane protein</topology>
    </subcellularLocation>
</comment>
<dbReference type="GO" id="GO:0012505">
    <property type="term" value="C:endomembrane system"/>
    <property type="evidence" value="ECO:0007669"/>
    <property type="project" value="UniProtKB-SubCell"/>
</dbReference>
<dbReference type="PANTHER" id="PTHR33445:SF1">
    <property type="entry name" value="ATP SYNTHASE SUBUNIT B"/>
    <property type="match status" value="1"/>
</dbReference>
<evidence type="ECO:0000256" key="12">
    <source>
        <dbReference type="ARBA" id="ARBA00023310"/>
    </source>
</evidence>
<dbReference type="PANTHER" id="PTHR33445">
    <property type="entry name" value="ATP SYNTHASE SUBUNIT B', CHLOROPLASTIC"/>
    <property type="match status" value="1"/>
</dbReference>
<evidence type="ECO:0000256" key="3">
    <source>
        <dbReference type="ARBA" id="ARBA00005513"/>
    </source>
</evidence>
<keyword evidence="11 14" id="KW-0472">Membrane</keyword>
<evidence type="ECO:0000313" key="17">
    <source>
        <dbReference type="EMBL" id="CAB4952291.1"/>
    </source>
</evidence>
<name>A0A6J5ZVD9_9ZZZZ</name>
<keyword evidence="7 14" id="KW-0812">Transmembrane</keyword>
<evidence type="ECO:0000256" key="6">
    <source>
        <dbReference type="ARBA" id="ARBA00022547"/>
    </source>
</evidence>
<protein>
    <submittedName>
        <fullName evidence="15">Unannotated protein</fullName>
    </submittedName>
</protein>
<evidence type="ECO:0000256" key="11">
    <source>
        <dbReference type="ARBA" id="ARBA00023136"/>
    </source>
</evidence>
<dbReference type="CDD" id="cd06503">
    <property type="entry name" value="ATP-synt_Fo_b"/>
    <property type="match status" value="1"/>
</dbReference>
<dbReference type="EMBL" id="CAESAL010000120">
    <property type="protein sequence ID" value="CAB4346684.1"/>
    <property type="molecule type" value="Genomic_DNA"/>
</dbReference>
<evidence type="ECO:0000256" key="1">
    <source>
        <dbReference type="ARBA" id="ARBA00004167"/>
    </source>
</evidence>
<evidence type="ECO:0000256" key="4">
    <source>
        <dbReference type="ARBA" id="ARBA00022448"/>
    </source>
</evidence>